<dbReference type="EMBL" id="CP002581">
    <property type="protein sequence ID" value="AJK48334.1"/>
    <property type="molecule type" value="Genomic_DNA"/>
</dbReference>
<evidence type="ECO:0000256" key="9">
    <source>
        <dbReference type="ARBA" id="ARBA00032024"/>
    </source>
</evidence>
<dbReference type="PANTHER" id="PTHR21708">
    <property type="entry name" value="PROBABLE 2-DEHYDROPANTOATE 2-REDUCTASE"/>
    <property type="match status" value="1"/>
</dbReference>
<dbReference type="Gene3D" id="1.10.1040.10">
    <property type="entry name" value="N-(1-d-carboxylethyl)-l-norvaline Dehydrogenase, domain 2"/>
    <property type="match status" value="1"/>
</dbReference>
<comment type="function">
    <text evidence="1 11">Catalyzes the NADPH-dependent reduction of ketopantoate into pantoic acid.</text>
</comment>
<sequence length="329" mass="34722">MANPLKDECKEMAMRILVVGAGATGGYFGGRLAAAGRDVTFLVREGRARALARDGLVIRSPHAGDLTLAGVNTVQAGDAARAGAFDLVFLSCKAYGLDDAIDSFAPFVGPDTLILPVLNGMRHLDVLQARFGRERVLGGLCMIASTLDAGQRIVHLNDSQAVGFGDLAGGMPARVRAITETFSGAGFDVLPSDDIVARMWDKWTFLATLAAATTLMRASIGDILAAPDGRQLLEALYAETGAIAAHHGYPPPAATHERSRRILFTPSAMTASMLRDVENRSRVEADHVIGDLLARAPSEPGTGGLSLLRVAYNHLKAYEARGARESASA</sequence>
<evidence type="ECO:0000256" key="10">
    <source>
        <dbReference type="ARBA" id="ARBA00048793"/>
    </source>
</evidence>
<dbReference type="NCBIfam" id="NF005094">
    <property type="entry name" value="PRK06522.2-5"/>
    <property type="match status" value="1"/>
</dbReference>
<dbReference type="AlphaFoldDB" id="A0A0B6S1U8"/>
<feature type="domain" description="Ketopantoate reductase C-terminal" evidence="13">
    <location>
        <begin position="194"/>
        <end position="296"/>
    </location>
</feature>
<dbReference type="InterPro" id="IPR036291">
    <property type="entry name" value="NAD(P)-bd_dom_sf"/>
</dbReference>
<dbReference type="NCBIfam" id="TIGR00745">
    <property type="entry name" value="apbA_panE"/>
    <property type="match status" value="1"/>
</dbReference>
<evidence type="ECO:0000313" key="15">
    <source>
        <dbReference type="Proteomes" id="UP000031838"/>
    </source>
</evidence>
<reference evidence="14 15" key="2">
    <citation type="journal article" date="2016" name="Appl. Microbiol. Biotechnol.">
        <title>Mutations improving production and secretion of extracellular lipase by Burkholderia glumae PG1.</title>
        <authorList>
            <person name="Knapp A."/>
            <person name="Voget S."/>
            <person name="Gao R."/>
            <person name="Zaburannyi N."/>
            <person name="Krysciak D."/>
            <person name="Breuer M."/>
            <person name="Hauer B."/>
            <person name="Streit W.R."/>
            <person name="Muller R."/>
            <person name="Daniel R."/>
            <person name="Jaeger K.E."/>
        </authorList>
    </citation>
    <scope>NUCLEOTIDE SEQUENCE [LARGE SCALE GENOMIC DNA]</scope>
    <source>
        <strain evidence="14 15">PG1</strain>
    </source>
</reference>
<evidence type="ECO:0000256" key="2">
    <source>
        <dbReference type="ARBA" id="ARBA00004994"/>
    </source>
</evidence>
<dbReference type="GO" id="GO:0008677">
    <property type="term" value="F:2-dehydropantoate 2-reductase activity"/>
    <property type="evidence" value="ECO:0007669"/>
    <property type="project" value="UniProtKB-EC"/>
</dbReference>
<evidence type="ECO:0000256" key="5">
    <source>
        <dbReference type="ARBA" id="ARBA00019465"/>
    </source>
</evidence>
<evidence type="ECO:0000259" key="13">
    <source>
        <dbReference type="Pfam" id="PF08546"/>
    </source>
</evidence>
<dbReference type="InterPro" id="IPR051402">
    <property type="entry name" value="KPR-Related"/>
</dbReference>
<evidence type="ECO:0000256" key="6">
    <source>
        <dbReference type="ARBA" id="ARBA00022655"/>
    </source>
</evidence>
<dbReference type="EC" id="1.1.1.169" evidence="4 11"/>
<evidence type="ECO:0000256" key="11">
    <source>
        <dbReference type="RuleBase" id="RU362068"/>
    </source>
</evidence>
<organism evidence="14 15">
    <name type="scientific">Burkholderia plantarii</name>
    <dbReference type="NCBI Taxonomy" id="41899"/>
    <lineage>
        <taxon>Bacteria</taxon>
        <taxon>Pseudomonadati</taxon>
        <taxon>Pseudomonadota</taxon>
        <taxon>Betaproteobacteria</taxon>
        <taxon>Burkholderiales</taxon>
        <taxon>Burkholderiaceae</taxon>
        <taxon>Burkholderia</taxon>
    </lineage>
</organism>
<dbReference type="Pfam" id="PF08546">
    <property type="entry name" value="ApbA_C"/>
    <property type="match status" value="1"/>
</dbReference>
<dbReference type="SUPFAM" id="SSF51735">
    <property type="entry name" value="NAD(P)-binding Rossmann-fold domains"/>
    <property type="match status" value="1"/>
</dbReference>
<evidence type="ECO:0000256" key="7">
    <source>
        <dbReference type="ARBA" id="ARBA00022857"/>
    </source>
</evidence>
<evidence type="ECO:0000259" key="12">
    <source>
        <dbReference type="Pfam" id="PF02558"/>
    </source>
</evidence>
<dbReference type="FunFam" id="3.40.50.720:FF:000307">
    <property type="entry name" value="2-dehydropantoate 2-reductase"/>
    <property type="match status" value="1"/>
</dbReference>
<dbReference type="Proteomes" id="UP000031838">
    <property type="component" value="Chromosome 2"/>
</dbReference>
<comment type="pathway">
    <text evidence="2 11">Cofactor biosynthesis; (R)-pantothenate biosynthesis; (R)-pantoate from 3-methyl-2-oxobutanoate: step 2/2.</text>
</comment>
<accession>A0A0B6S1U8</accession>
<keyword evidence="7 11" id="KW-0521">NADP</keyword>
<proteinExistence type="inferred from homology"/>
<reference evidence="15" key="1">
    <citation type="submission" date="2011-03" db="EMBL/GenBank/DDBJ databases">
        <authorList>
            <person name="Voget S."/>
            <person name="Streit W.R."/>
            <person name="Jaeger K.E."/>
            <person name="Daniel R."/>
        </authorList>
    </citation>
    <scope>NUCLEOTIDE SEQUENCE [LARGE SCALE GENOMIC DNA]</scope>
    <source>
        <strain evidence="15">PG1</strain>
    </source>
</reference>
<dbReference type="InterPro" id="IPR013332">
    <property type="entry name" value="KPR_N"/>
</dbReference>
<dbReference type="Pfam" id="PF02558">
    <property type="entry name" value="ApbA"/>
    <property type="match status" value="1"/>
</dbReference>
<dbReference type="Gene3D" id="3.40.50.720">
    <property type="entry name" value="NAD(P)-binding Rossmann-like Domain"/>
    <property type="match status" value="1"/>
</dbReference>
<evidence type="ECO:0000256" key="4">
    <source>
        <dbReference type="ARBA" id="ARBA00013014"/>
    </source>
</evidence>
<gene>
    <name evidence="14" type="primary">panE1</name>
    <name evidence="14" type="ORF">BGL_2c02380</name>
</gene>
<dbReference type="HOGENOM" id="CLU_031468_6_1_4"/>
<evidence type="ECO:0000256" key="1">
    <source>
        <dbReference type="ARBA" id="ARBA00002919"/>
    </source>
</evidence>
<dbReference type="InterPro" id="IPR013752">
    <property type="entry name" value="KPA_reductase"/>
</dbReference>
<keyword evidence="15" id="KW-1185">Reference proteome</keyword>
<dbReference type="GO" id="GO:0005737">
    <property type="term" value="C:cytoplasm"/>
    <property type="evidence" value="ECO:0007669"/>
    <property type="project" value="TreeGrafter"/>
</dbReference>
<evidence type="ECO:0000256" key="3">
    <source>
        <dbReference type="ARBA" id="ARBA00007870"/>
    </source>
</evidence>
<evidence type="ECO:0000313" key="14">
    <source>
        <dbReference type="EMBL" id="AJK48334.1"/>
    </source>
</evidence>
<comment type="catalytic activity">
    <reaction evidence="10 11">
        <text>(R)-pantoate + NADP(+) = 2-dehydropantoate + NADPH + H(+)</text>
        <dbReference type="Rhea" id="RHEA:16233"/>
        <dbReference type="ChEBI" id="CHEBI:11561"/>
        <dbReference type="ChEBI" id="CHEBI:15378"/>
        <dbReference type="ChEBI" id="CHEBI:15980"/>
        <dbReference type="ChEBI" id="CHEBI:57783"/>
        <dbReference type="ChEBI" id="CHEBI:58349"/>
        <dbReference type="EC" id="1.1.1.169"/>
    </reaction>
</comment>
<keyword evidence="8 11" id="KW-0560">Oxidoreductase</keyword>
<evidence type="ECO:0000256" key="8">
    <source>
        <dbReference type="ARBA" id="ARBA00023002"/>
    </source>
</evidence>
<dbReference type="UniPathway" id="UPA00028">
    <property type="reaction ID" value="UER00004"/>
</dbReference>
<name>A0A0B6S1U8_BURPL</name>
<dbReference type="SUPFAM" id="SSF48179">
    <property type="entry name" value="6-phosphogluconate dehydrogenase C-terminal domain-like"/>
    <property type="match status" value="1"/>
</dbReference>
<feature type="domain" description="Ketopantoate reductase N-terminal" evidence="12">
    <location>
        <begin position="16"/>
        <end position="168"/>
    </location>
</feature>
<dbReference type="InterPro" id="IPR008927">
    <property type="entry name" value="6-PGluconate_DH-like_C_sf"/>
</dbReference>
<keyword evidence="6 11" id="KW-0566">Pantothenate biosynthesis</keyword>
<dbReference type="PANTHER" id="PTHR21708:SF26">
    <property type="entry name" value="2-DEHYDROPANTOATE 2-REDUCTASE"/>
    <property type="match status" value="1"/>
</dbReference>
<dbReference type="InterPro" id="IPR003710">
    <property type="entry name" value="ApbA"/>
</dbReference>
<dbReference type="InterPro" id="IPR013328">
    <property type="entry name" value="6PGD_dom2"/>
</dbReference>
<protein>
    <recommendedName>
        <fullName evidence="5 11">2-dehydropantoate 2-reductase</fullName>
        <ecNumber evidence="4 11">1.1.1.169</ecNumber>
    </recommendedName>
    <alternativeName>
        <fullName evidence="9 11">Ketopantoate reductase</fullName>
    </alternativeName>
</protein>
<dbReference type="KEGG" id="bgp:BGL_2c02380"/>
<dbReference type="GO" id="GO:0015940">
    <property type="term" value="P:pantothenate biosynthetic process"/>
    <property type="evidence" value="ECO:0007669"/>
    <property type="project" value="UniProtKB-UniPathway"/>
</dbReference>
<comment type="similarity">
    <text evidence="3 11">Belongs to the ketopantoate reductase family.</text>
</comment>